<dbReference type="SUPFAM" id="SSF103481">
    <property type="entry name" value="Multidrug resistance efflux transporter EmrE"/>
    <property type="match status" value="2"/>
</dbReference>
<evidence type="ECO:0000313" key="9">
    <source>
        <dbReference type="Proteomes" id="UP001330434"/>
    </source>
</evidence>
<dbReference type="Pfam" id="PF00892">
    <property type="entry name" value="EamA"/>
    <property type="match status" value="2"/>
</dbReference>
<comment type="similarity">
    <text evidence="2">Belongs to the EamA transporter family.</text>
</comment>
<feature type="transmembrane region" description="Helical" evidence="6">
    <location>
        <begin position="34"/>
        <end position="51"/>
    </location>
</feature>
<dbReference type="PANTHER" id="PTHR32322">
    <property type="entry name" value="INNER MEMBRANE TRANSPORTER"/>
    <property type="match status" value="1"/>
</dbReference>
<keyword evidence="9" id="KW-1185">Reference proteome</keyword>
<dbReference type="InterPro" id="IPR037185">
    <property type="entry name" value="EmrE-like"/>
</dbReference>
<keyword evidence="5 6" id="KW-0472">Membrane</keyword>
<feature type="transmembrane region" description="Helical" evidence="6">
    <location>
        <begin position="182"/>
        <end position="205"/>
    </location>
</feature>
<gene>
    <name evidence="8" type="ORF">Bealeia1_01545</name>
</gene>
<evidence type="ECO:0000256" key="6">
    <source>
        <dbReference type="SAM" id="Phobius"/>
    </source>
</evidence>
<evidence type="ECO:0000256" key="2">
    <source>
        <dbReference type="ARBA" id="ARBA00007362"/>
    </source>
</evidence>
<evidence type="ECO:0000256" key="5">
    <source>
        <dbReference type="ARBA" id="ARBA00023136"/>
    </source>
</evidence>
<feature type="transmembrane region" description="Helical" evidence="6">
    <location>
        <begin position="94"/>
        <end position="112"/>
    </location>
</feature>
<feature type="transmembrane region" description="Helical" evidence="6">
    <location>
        <begin position="149"/>
        <end position="170"/>
    </location>
</feature>
<feature type="transmembrane region" description="Helical" evidence="6">
    <location>
        <begin position="63"/>
        <end position="88"/>
    </location>
</feature>
<dbReference type="EMBL" id="CP133270">
    <property type="protein sequence ID" value="WVX67346.1"/>
    <property type="molecule type" value="Genomic_DNA"/>
</dbReference>
<protein>
    <submittedName>
        <fullName evidence="8">DMT family transporter</fullName>
    </submittedName>
</protein>
<accession>A0ABZ2C5F8</accession>
<feature type="transmembrane region" description="Helical" evidence="6">
    <location>
        <begin position="7"/>
        <end position="28"/>
    </location>
</feature>
<feature type="domain" description="EamA" evidence="7">
    <location>
        <begin position="151"/>
        <end position="286"/>
    </location>
</feature>
<organism evidence="8 9">
    <name type="scientific">Candidatus Bealeia paramacronuclearis</name>
    <dbReference type="NCBI Taxonomy" id="1921001"/>
    <lineage>
        <taxon>Bacteria</taxon>
        <taxon>Pseudomonadati</taxon>
        <taxon>Pseudomonadota</taxon>
        <taxon>Alphaproteobacteria</taxon>
        <taxon>Holosporales</taxon>
        <taxon>Holosporaceae</taxon>
        <taxon>Candidatus Bealeia</taxon>
    </lineage>
</organism>
<feature type="transmembrane region" description="Helical" evidence="6">
    <location>
        <begin position="268"/>
        <end position="287"/>
    </location>
</feature>
<evidence type="ECO:0000256" key="4">
    <source>
        <dbReference type="ARBA" id="ARBA00022989"/>
    </source>
</evidence>
<dbReference type="InterPro" id="IPR050638">
    <property type="entry name" value="AA-Vitamin_Transporters"/>
</dbReference>
<keyword evidence="3 6" id="KW-0812">Transmembrane</keyword>
<name>A0ABZ2C5F8_9PROT</name>
<feature type="domain" description="EamA" evidence="7">
    <location>
        <begin position="4"/>
        <end position="135"/>
    </location>
</feature>
<proteinExistence type="inferred from homology"/>
<comment type="subcellular location">
    <subcellularLocation>
        <location evidence="1">Membrane</location>
        <topology evidence="1">Multi-pass membrane protein</topology>
    </subcellularLocation>
</comment>
<keyword evidence="4 6" id="KW-1133">Transmembrane helix</keyword>
<evidence type="ECO:0000259" key="7">
    <source>
        <dbReference type="Pfam" id="PF00892"/>
    </source>
</evidence>
<evidence type="ECO:0000256" key="1">
    <source>
        <dbReference type="ARBA" id="ARBA00004141"/>
    </source>
</evidence>
<dbReference type="InterPro" id="IPR000620">
    <property type="entry name" value="EamA_dom"/>
</dbReference>
<feature type="transmembrane region" description="Helical" evidence="6">
    <location>
        <begin position="119"/>
        <end position="137"/>
    </location>
</feature>
<feature type="transmembrane region" description="Helical" evidence="6">
    <location>
        <begin position="244"/>
        <end position="262"/>
    </location>
</feature>
<evidence type="ECO:0000313" key="8">
    <source>
        <dbReference type="EMBL" id="WVX67346.1"/>
    </source>
</evidence>
<evidence type="ECO:0000256" key="3">
    <source>
        <dbReference type="ARBA" id="ARBA00022692"/>
    </source>
</evidence>
<dbReference type="PANTHER" id="PTHR32322:SF2">
    <property type="entry name" value="EAMA DOMAIN-CONTAINING PROTEIN"/>
    <property type="match status" value="1"/>
</dbReference>
<dbReference type="RefSeq" id="WP_331256114.1">
    <property type="nucleotide sequence ID" value="NZ_CP133270.1"/>
</dbReference>
<sequence length="310" mass="33894">MLNISLYLTTVLIWGSTWLVINFQKGIVPLEVSVFYRFTLASLLLLGWCYFKKLNLRFSKKDHLFLAGQGFFLFGVNYLLCYCASHYIPSGLNAISFSMVLVGNIISSAIFYKVPIRLPLALGAFSGVAGIIAIFWPELLSLDLSSNNVLGMILSLMGGCFASIGNMISIRNQNHKLPVTETNALAMGYGAAFTLGYVLLSGFPLVWDMSWTYMTSFLYLTIFGTIVAFGCYLTLLGRVGGSNAAYALVLTPIVALGISTIYEGFVWTPNVIFGVALILSGNVLILVKKNAKPQVKSSSLNVHMPLQKTV</sequence>
<feature type="transmembrane region" description="Helical" evidence="6">
    <location>
        <begin position="217"/>
        <end position="237"/>
    </location>
</feature>
<dbReference type="Proteomes" id="UP001330434">
    <property type="component" value="Chromosome"/>
</dbReference>
<reference evidence="8 9" key="1">
    <citation type="journal article" date="2024" name="Environ. Microbiol.">
        <title>Novel evolutionary insights on the interactions of the Holosporales (Alphaproteobacteria) with eukaryotic hosts from comparative genomics.</title>
        <authorList>
            <person name="Giovannini M."/>
            <person name="Petroni G."/>
            <person name="Castelli M."/>
        </authorList>
    </citation>
    <scope>NUCLEOTIDE SEQUENCE [LARGE SCALE GENOMIC DNA]</scope>
    <source>
        <strain evidence="8 9">US_Bl 15I1</strain>
    </source>
</reference>